<evidence type="ECO:0000259" key="8">
    <source>
        <dbReference type="PROSITE" id="PS51918"/>
    </source>
</evidence>
<proteinExistence type="predicted"/>
<evidence type="ECO:0000256" key="5">
    <source>
        <dbReference type="ARBA" id="ARBA00023004"/>
    </source>
</evidence>
<dbReference type="GO" id="GO:0051539">
    <property type="term" value="F:4 iron, 4 sulfur cluster binding"/>
    <property type="evidence" value="ECO:0007669"/>
    <property type="project" value="UniProtKB-KW"/>
</dbReference>
<dbReference type="CDD" id="cd01335">
    <property type="entry name" value="Radical_SAM"/>
    <property type="match status" value="1"/>
</dbReference>
<dbReference type="SFLD" id="SFLDF00319">
    <property type="entry name" value="Fe_hydrogenase_maturase_(HydG"/>
    <property type="match status" value="1"/>
</dbReference>
<dbReference type="GO" id="GO:0042364">
    <property type="term" value="P:water-soluble vitamin biosynthetic process"/>
    <property type="evidence" value="ECO:0007669"/>
    <property type="project" value="UniProtKB-ARBA"/>
</dbReference>
<dbReference type="GO" id="GO:0003824">
    <property type="term" value="F:catalytic activity"/>
    <property type="evidence" value="ECO:0007669"/>
    <property type="project" value="InterPro"/>
</dbReference>
<evidence type="ECO:0000256" key="7">
    <source>
        <dbReference type="ARBA" id="ARBA00034078"/>
    </source>
</evidence>
<dbReference type="Gene3D" id="3.20.20.70">
    <property type="entry name" value="Aldolase class I"/>
    <property type="match status" value="1"/>
</dbReference>
<dbReference type="InterPro" id="IPR013785">
    <property type="entry name" value="Aldolase_TIM"/>
</dbReference>
<dbReference type="InterPro" id="IPR058240">
    <property type="entry name" value="rSAM_sf"/>
</dbReference>
<comment type="cofactor">
    <cofactor evidence="1">
        <name>[4Fe-4S] cluster</name>
        <dbReference type="ChEBI" id="CHEBI:49883"/>
    </cofactor>
</comment>
<dbReference type="AlphaFoldDB" id="A0A367ZLP8"/>
<dbReference type="InterPro" id="IPR006638">
    <property type="entry name" value="Elp3/MiaA/NifB-like_rSAM"/>
</dbReference>
<dbReference type="Pfam" id="PF06968">
    <property type="entry name" value="BATS"/>
    <property type="match status" value="1"/>
</dbReference>
<evidence type="ECO:0000256" key="1">
    <source>
        <dbReference type="ARBA" id="ARBA00001966"/>
    </source>
</evidence>
<dbReference type="GO" id="GO:0044272">
    <property type="term" value="P:sulfur compound biosynthetic process"/>
    <property type="evidence" value="ECO:0007669"/>
    <property type="project" value="UniProtKB-ARBA"/>
</dbReference>
<organism evidence="9 10">
    <name type="scientific">Candidatus Ozemobacter sibiricus</name>
    <dbReference type="NCBI Taxonomy" id="2268124"/>
    <lineage>
        <taxon>Bacteria</taxon>
        <taxon>Candidatus Ozemobacteria</taxon>
        <taxon>Candidatus Ozemobacterales</taxon>
        <taxon>Candidatus Ozemobacteraceae</taxon>
        <taxon>Candidatus Ozemobacter</taxon>
    </lineage>
</organism>
<dbReference type="SFLD" id="SFLDG01060">
    <property type="entry name" value="BATS_domain_containing"/>
    <property type="match status" value="1"/>
</dbReference>
<dbReference type="EMBL" id="QOQW01000016">
    <property type="protein sequence ID" value="RCK79023.1"/>
    <property type="molecule type" value="Genomic_DNA"/>
</dbReference>
<evidence type="ECO:0000256" key="3">
    <source>
        <dbReference type="ARBA" id="ARBA00022691"/>
    </source>
</evidence>
<feature type="domain" description="Radical SAM core" evidence="8">
    <location>
        <begin position="75"/>
        <end position="314"/>
    </location>
</feature>
<dbReference type="PANTHER" id="PTHR43583">
    <property type="entry name" value="2-IMINOACETATE SYNTHASE"/>
    <property type="match status" value="1"/>
</dbReference>
<evidence type="ECO:0000256" key="6">
    <source>
        <dbReference type="ARBA" id="ARBA00023014"/>
    </source>
</evidence>
<keyword evidence="5" id="KW-0408">Iron</keyword>
<comment type="caution">
    <text evidence="9">The sequence shown here is derived from an EMBL/GenBank/DDBJ whole genome shotgun (WGS) entry which is preliminary data.</text>
</comment>
<evidence type="ECO:0000313" key="9">
    <source>
        <dbReference type="EMBL" id="RCK79023.1"/>
    </source>
</evidence>
<dbReference type="GO" id="GO:0046872">
    <property type="term" value="F:metal ion binding"/>
    <property type="evidence" value="ECO:0007669"/>
    <property type="project" value="UniProtKB-KW"/>
</dbReference>
<dbReference type="NCBIfam" id="TIGR03955">
    <property type="entry name" value="rSAM_HydG"/>
    <property type="match status" value="1"/>
</dbReference>
<sequence length="463" mass="52195">MATLTPPDVFDLPGLEARARSRQKPDRSRLAELLAKARGLHGLTPDEAAFLLDVDDPEDRQQLLDVAIKVKQEIYGPRLVLFAPLYTSSHCTNDCLYCGFRATSGTARRRLTLEEIKAETRAIVAMGHKRVLMVAGEDVTLTPRDLAAQVEAIYSVHEPKGNIRRVNVNAAPLDVEGFKVLKGAGIGTYQCFQETYHPETYRRMHPRGPKSDYHGRLHVFDRCIPAGIDDFGMGFLFGLYDHRFETLALLQHIAWLEKTFGIGPHTISIPRLEPAEGTDVYETTPWKVSDDELLKVTAILRLAVPYTGIILSTRETPALRHRLLQVGVSQMSAGSITNPGGYAEGEDSVAQFEVQDHRSLDEVIREVCKERYVPSFCTGCYRKGRTGEKFQSMAKHQHIDTFCSLNAVATLQEYLEDFASPETRQVAERCLGEFIEQQTDPEMRAKMMEWRARIKKGERDIPY</sequence>
<keyword evidence="4" id="KW-0479">Metal-binding</keyword>
<name>A0A367ZLP8_9BACT</name>
<dbReference type="SFLD" id="SFLDG01081">
    <property type="entry name" value="cleavage_of_the_Ca-Cb_bond_in"/>
    <property type="match status" value="1"/>
</dbReference>
<dbReference type="SMART" id="SM00876">
    <property type="entry name" value="BATS"/>
    <property type="match status" value="1"/>
</dbReference>
<dbReference type="InterPro" id="IPR010722">
    <property type="entry name" value="BATS_dom"/>
</dbReference>
<protein>
    <submittedName>
        <fullName evidence="9">[FeFe] hydrogenase H-cluster radical SAM maturase HydG</fullName>
    </submittedName>
</protein>
<dbReference type="SMART" id="SM00729">
    <property type="entry name" value="Elp3"/>
    <property type="match status" value="1"/>
</dbReference>
<reference evidence="9 10" key="1">
    <citation type="submission" date="2018-05" db="EMBL/GenBank/DDBJ databases">
        <title>A metagenomic window into the 2 km-deep terrestrial subsurface aquifer revealed taxonomically and functionally diverse microbial community comprising novel uncultured bacterial lineages.</title>
        <authorList>
            <person name="Kadnikov V.V."/>
            <person name="Mardanov A.V."/>
            <person name="Beletsky A.V."/>
            <person name="Banks D."/>
            <person name="Pimenov N.V."/>
            <person name="Frank Y.A."/>
            <person name="Karnachuk O.V."/>
            <person name="Ravin N.V."/>
        </authorList>
    </citation>
    <scope>NUCLEOTIDE SEQUENCE [LARGE SCALE GENOMIC DNA]</scope>
    <source>
        <strain evidence="9">BY5</strain>
    </source>
</reference>
<comment type="cofactor">
    <cofactor evidence="7">
        <name>[2Fe-2S] cluster</name>
        <dbReference type="ChEBI" id="CHEBI:190135"/>
    </cofactor>
</comment>
<gene>
    <name evidence="9" type="ORF">OZSIB_0365</name>
</gene>
<evidence type="ECO:0000313" key="10">
    <source>
        <dbReference type="Proteomes" id="UP000252355"/>
    </source>
</evidence>
<dbReference type="InterPro" id="IPR007197">
    <property type="entry name" value="rSAM"/>
</dbReference>
<dbReference type="SUPFAM" id="SSF102114">
    <property type="entry name" value="Radical SAM enzymes"/>
    <property type="match status" value="1"/>
</dbReference>
<dbReference type="Pfam" id="PF04055">
    <property type="entry name" value="Radical_SAM"/>
    <property type="match status" value="1"/>
</dbReference>
<dbReference type="InterPro" id="IPR024007">
    <property type="entry name" value="FeFe-hyd_mat_HydG"/>
</dbReference>
<evidence type="ECO:0000256" key="2">
    <source>
        <dbReference type="ARBA" id="ARBA00022485"/>
    </source>
</evidence>
<keyword evidence="3" id="KW-0949">S-adenosyl-L-methionine</keyword>
<keyword evidence="6" id="KW-0411">Iron-sulfur</keyword>
<dbReference type="SFLD" id="SFLDS00029">
    <property type="entry name" value="Radical_SAM"/>
    <property type="match status" value="1"/>
</dbReference>
<dbReference type="PANTHER" id="PTHR43583:SF2">
    <property type="entry name" value="THIAZOLE BIOSYNTHESIS PROTEIN"/>
    <property type="match status" value="1"/>
</dbReference>
<dbReference type="Proteomes" id="UP000252355">
    <property type="component" value="Unassembled WGS sequence"/>
</dbReference>
<evidence type="ECO:0000256" key="4">
    <source>
        <dbReference type="ARBA" id="ARBA00022723"/>
    </source>
</evidence>
<dbReference type="InterPro" id="IPR034428">
    <property type="entry name" value="ThiH/NoCL/HydG-like"/>
</dbReference>
<keyword evidence="2" id="KW-0004">4Fe-4S</keyword>
<dbReference type="PROSITE" id="PS51918">
    <property type="entry name" value="RADICAL_SAM"/>
    <property type="match status" value="1"/>
</dbReference>
<accession>A0A367ZLP8</accession>